<dbReference type="Proteomes" id="UP000036367">
    <property type="component" value="Unassembled WGS sequence"/>
</dbReference>
<dbReference type="GO" id="GO:0005886">
    <property type="term" value="C:plasma membrane"/>
    <property type="evidence" value="ECO:0007669"/>
    <property type="project" value="UniProtKB-SubCell"/>
</dbReference>
<evidence type="ECO:0000256" key="4">
    <source>
        <dbReference type="ARBA" id="ARBA00022989"/>
    </source>
</evidence>
<keyword evidence="2" id="KW-1003">Cell membrane</keyword>
<evidence type="ECO:0000259" key="9">
    <source>
        <dbReference type="Pfam" id="PF01618"/>
    </source>
</evidence>
<evidence type="ECO:0000313" key="11">
    <source>
        <dbReference type="Proteomes" id="UP000036367"/>
    </source>
</evidence>
<dbReference type="AlphaFoldDB" id="A0A0J1BI07"/>
<feature type="transmembrane region" description="Helical" evidence="8">
    <location>
        <begin position="6"/>
        <end position="30"/>
    </location>
</feature>
<dbReference type="PATRIC" id="fig|595434.4.peg.1879"/>
<evidence type="ECO:0000256" key="3">
    <source>
        <dbReference type="ARBA" id="ARBA00022692"/>
    </source>
</evidence>
<evidence type="ECO:0000256" key="8">
    <source>
        <dbReference type="SAM" id="Phobius"/>
    </source>
</evidence>
<organism evidence="10 11">
    <name type="scientific">Rhodopirellula islandica</name>
    <dbReference type="NCBI Taxonomy" id="595434"/>
    <lineage>
        <taxon>Bacteria</taxon>
        <taxon>Pseudomonadati</taxon>
        <taxon>Planctomycetota</taxon>
        <taxon>Planctomycetia</taxon>
        <taxon>Pirellulales</taxon>
        <taxon>Pirellulaceae</taxon>
        <taxon>Rhodopirellula</taxon>
    </lineage>
</organism>
<dbReference type="OrthoDB" id="263008at2"/>
<keyword evidence="6" id="KW-0813">Transport</keyword>
<feature type="transmembrane region" description="Helical" evidence="8">
    <location>
        <begin position="155"/>
        <end position="176"/>
    </location>
</feature>
<dbReference type="InterPro" id="IPR002898">
    <property type="entry name" value="MotA_ExbB_proton_chnl"/>
</dbReference>
<feature type="domain" description="MotA/TolQ/ExbB proton channel" evidence="9">
    <location>
        <begin position="107"/>
        <end position="177"/>
    </location>
</feature>
<feature type="region of interest" description="Disordered" evidence="7">
    <location>
        <begin position="194"/>
        <end position="222"/>
    </location>
</feature>
<feature type="compositionally biased region" description="Basic and acidic residues" evidence="7">
    <location>
        <begin position="194"/>
        <end position="208"/>
    </location>
</feature>
<reference evidence="10" key="1">
    <citation type="submission" date="2015-05" db="EMBL/GenBank/DDBJ databases">
        <title>Permanent draft genome of Rhodopirellula islandicus K833.</title>
        <authorList>
            <person name="Kizina J."/>
            <person name="Richter M."/>
            <person name="Glockner F.O."/>
            <person name="Harder J."/>
        </authorList>
    </citation>
    <scope>NUCLEOTIDE SEQUENCE [LARGE SCALE GENOMIC DNA]</scope>
    <source>
        <strain evidence="10">K833</strain>
    </source>
</reference>
<dbReference type="Pfam" id="PF01618">
    <property type="entry name" value="MotA_ExbB"/>
    <property type="match status" value="1"/>
</dbReference>
<protein>
    <submittedName>
        <fullName evidence="10">Transmembrane protein</fullName>
    </submittedName>
</protein>
<keyword evidence="11" id="KW-1185">Reference proteome</keyword>
<proteinExistence type="inferred from homology"/>
<evidence type="ECO:0000256" key="5">
    <source>
        <dbReference type="ARBA" id="ARBA00023136"/>
    </source>
</evidence>
<evidence type="ECO:0000256" key="1">
    <source>
        <dbReference type="ARBA" id="ARBA00004651"/>
    </source>
</evidence>
<comment type="subcellular location">
    <subcellularLocation>
        <location evidence="1">Cell membrane</location>
        <topology evidence="1">Multi-pass membrane protein</topology>
    </subcellularLocation>
    <subcellularLocation>
        <location evidence="6">Membrane</location>
        <topology evidence="6">Multi-pass membrane protein</topology>
    </subcellularLocation>
</comment>
<evidence type="ECO:0000313" key="10">
    <source>
        <dbReference type="EMBL" id="KLU06108.1"/>
    </source>
</evidence>
<comment type="caution">
    <text evidence="10">The sequence shown here is derived from an EMBL/GenBank/DDBJ whole genome shotgun (WGS) entry which is preliminary data.</text>
</comment>
<feature type="transmembrane region" description="Helical" evidence="8">
    <location>
        <begin position="120"/>
        <end position="139"/>
    </location>
</feature>
<dbReference type="STRING" id="595434.RISK_001959"/>
<evidence type="ECO:0000256" key="6">
    <source>
        <dbReference type="RuleBase" id="RU004057"/>
    </source>
</evidence>
<dbReference type="RefSeq" id="WP_047813733.1">
    <property type="nucleotide sequence ID" value="NZ_LECT01000016.1"/>
</dbReference>
<name>A0A0J1BI07_RHOIS</name>
<accession>A0A0J1BI07</accession>
<evidence type="ECO:0000256" key="7">
    <source>
        <dbReference type="SAM" id="MobiDB-lite"/>
    </source>
</evidence>
<sequence length="222" mass="24392">MLELISSYSTVAIVVAALAHVFFFFVLALWARGDRKKIVQTLQRFTDSLPNRSRMDHDAHPSDQIEACLADIQDVLVEPPGSSHRVALSQRMRILDERRDYLHSLRFDTAWNVARTMIEAYPLAGVLGTILAIGAALASDDQASVGVIVTRFGDAIWSTFAGLASAITLMLINSFVEPGFAKLSENRLHVRETASKAKRELGPADRVDPNVMPTTPAMEATT</sequence>
<keyword evidence="4 8" id="KW-1133">Transmembrane helix</keyword>
<comment type="similarity">
    <text evidence="6">Belongs to the exbB/tolQ family.</text>
</comment>
<keyword evidence="6" id="KW-0653">Protein transport</keyword>
<dbReference type="EMBL" id="LECT01000016">
    <property type="protein sequence ID" value="KLU06108.1"/>
    <property type="molecule type" value="Genomic_DNA"/>
</dbReference>
<keyword evidence="3 8" id="KW-0812">Transmembrane</keyword>
<keyword evidence="5 8" id="KW-0472">Membrane</keyword>
<gene>
    <name evidence="10" type="ORF">RISK_001959</name>
</gene>
<dbReference type="GO" id="GO:0015031">
    <property type="term" value="P:protein transport"/>
    <property type="evidence" value="ECO:0007669"/>
    <property type="project" value="UniProtKB-KW"/>
</dbReference>
<evidence type="ECO:0000256" key="2">
    <source>
        <dbReference type="ARBA" id="ARBA00022475"/>
    </source>
</evidence>